<dbReference type="Proteomes" id="UP000198461">
    <property type="component" value="Unassembled WGS sequence"/>
</dbReference>
<reference evidence="2" key="1">
    <citation type="submission" date="2016-11" db="EMBL/GenBank/DDBJ databases">
        <authorList>
            <person name="Varghese N."/>
            <person name="Submissions S."/>
        </authorList>
    </citation>
    <scope>NUCLEOTIDE SEQUENCE [LARGE SCALE GENOMIC DNA]</scope>
    <source>
        <strain evidence="2">DSM 17737</strain>
    </source>
</reference>
<sequence>MNIPTTDMLHTAMNGLNRQFASLNEDALRMTPNNPEGFEKPLVDLNQHTIAAQVQLKAVKSWNENIGRLLDILA</sequence>
<name>A0A1N6FFG4_9GAMM</name>
<organism evidence="1 2">
    <name type="scientific">Sulfurivirga caldicuralii</name>
    <dbReference type="NCBI Taxonomy" id="364032"/>
    <lineage>
        <taxon>Bacteria</taxon>
        <taxon>Pseudomonadati</taxon>
        <taxon>Pseudomonadota</taxon>
        <taxon>Gammaproteobacteria</taxon>
        <taxon>Thiotrichales</taxon>
        <taxon>Piscirickettsiaceae</taxon>
        <taxon>Sulfurivirga</taxon>
    </lineage>
</organism>
<keyword evidence="2" id="KW-1185">Reference proteome</keyword>
<gene>
    <name evidence="1" type="ORF">SAMN05443662_1056</name>
</gene>
<protein>
    <submittedName>
        <fullName evidence="1">Uncharacterized protein</fullName>
    </submittedName>
</protein>
<dbReference type="RefSeq" id="WP_143598462.1">
    <property type="nucleotide sequence ID" value="NZ_FSRE01000002.1"/>
</dbReference>
<dbReference type="AlphaFoldDB" id="A0A1N6FFG4"/>
<dbReference type="EMBL" id="FSRE01000002">
    <property type="protein sequence ID" value="SIN93936.1"/>
    <property type="molecule type" value="Genomic_DNA"/>
</dbReference>
<dbReference type="STRING" id="364032.SAMN05443662_1056"/>
<evidence type="ECO:0000313" key="1">
    <source>
        <dbReference type="EMBL" id="SIN93936.1"/>
    </source>
</evidence>
<evidence type="ECO:0000313" key="2">
    <source>
        <dbReference type="Proteomes" id="UP000198461"/>
    </source>
</evidence>
<proteinExistence type="predicted"/>
<accession>A0A1N6FFG4</accession>